<accession>A0ABD3KW61</accession>
<organism evidence="2 3">
    <name type="scientific">Eucalyptus globulus</name>
    <name type="common">Tasmanian blue gum</name>
    <dbReference type="NCBI Taxonomy" id="34317"/>
    <lineage>
        <taxon>Eukaryota</taxon>
        <taxon>Viridiplantae</taxon>
        <taxon>Streptophyta</taxon>
        <taxon>Embryophyta</taxon>
        <taxon>Tracheophyta</taxon>
        <taxon>Spermatophyta</taxon>
        <taxon>Magnoliopsida</taxon>
        <taxon>eudicotyledons</taxon>
        <taxon>Gunneridae</taxon>
        <taxon>Pentapetalae</taxon>
        <taxon>rosids</taxon>
        <taxon>malvids</taxon>
        <taxon>Myrtales</taxon>
        <taxon>Myrtaceae</taxon>
        <taxon>Myrtoideae</taxon>
        <taxon>Eucalypteae</taxon>
        <taxon>Eucalyptus</taxon>
    </lineage>
</organism>
<dbReference type="PANTHER" id="PTHR36045:SF2">
    <property type="entry name" value="OS04G0558500 PROTEIN"/>
    <property type="match status" value="1"/>
</dbReference>
<dbReference type="Proteomes" id="UP001634007">
    <property type="component" value="Unassembled WGS sequence"/>
</dbReference>
<evidence type="ECO:0000313" key="3">
    <source>
        <dbReference type="Proteomes" id="UP001634007"/>
    </source>
</evidence>
<keyword evidence="3" id="KW-1185">Reference proteome</keyword>
<dbReference type="AlphaFoldDB" id="A0ABD3KW61"/>
<feature type="compositionally biased region" description="Low complexity" evidence="1">
    <location>
        <begin position="11"/>
        <end position="28"/>
    </location>
</feature>
<dbReference type="PANTHER" id="PTHR36045">
    <property type="entry name" value="OS04G0558500 PROTEIN"/>
    <property type="match status" value="1"/>
</dbReference>
<sequence>MAMNSVRALEAPASAETPGDAAAAADAGDASEEEIERLDSDVSEMAEKILHYRASLPDQLKQALDLLKSAERFDLAGPPPGTSADSDRGAGGMMAVVERDAEMLKKVQLLREKTAANASMVPILLKRMKDCISLIDNLSTQEHSTIRIPSSFNRTGSTS</sequence>
<proteinExistence type="predicted"/>
<dbReference type="EMBL" id="JBJKBG010000004">
    <property type="protein sequence ID" value="KAL3743514.1"/>
    <property type="molecule type" value="Genomic_DNA"/>
</dbReference>
<reference evidence="2 3" key="1">
    <citation type="submission" date="2024-11" db="EMBL/GenBank/DDBJ databases">
        <title>Chromosome-level genome assembly of Eucalyptus globulus Labill. provides insights into its genome evolution.</title>
        <authorList>
            <person name="Li X."/>
        </authorList>
    </citation>
    <scope>NUCLEOTIDE SEQUENCE [LARGE SCALE GENOMIC DNA]</scope>
    <source>
        <strain evidence="2">CL2024</strain>
        <tissue evidence="2">Fresh tender leaves</tissue>
    </source>
</reference>
<comment type="caution">
    <text evidence="2">The sequence shown here is derived from an EMBL/GenBank/DDBJ whole genome shotgun (WGS) entry which is preliminary data.</text>
</comment>
<feature type="region of interest" description="Disordered" evidence="1">
    <location>
        <begin position="1"/>
        <end position="38"/>
    </location>
</feature>
<name>A0ABD3KW61_EUCGL</name>
<gene>
    <name evidence="2" type="ORF">ACJRO7_018755</name>
</gene>
<protein>
    <submittedName>
        <fullName evidence="2">Uncharacterized protein</fullName>
    </submittedName>
</protein>
<evidence type="ECO:0000256" key="1">
    <source>
        <dbReference type="SAM" id="MobiDB-lite"/>
    </source>
</evidence>
<evidence type="ECO:0000313" key="2">
    <source>
        <dbReference type="EMBL" id="KAL3743514.1"/>
    </source>
</evidence>